<dbReference type="Gene3D" id="2.10.50.10">
    <property type="entry name" value="Tumor Necrosis Factor Receptor, subunit A, domain 2"/>
    <property type="match status" value="1"/>
</dbReference>
<evidence type="ECO:0000313" key="2">
    <source>
        <dbReference type="EMBL" id="ETV67018.1"/>
    </source>
</evidence>
<dbReference type="InterPro" id="IPR009030">
    <property type="entry name" value="Growth_fac_rcpt_cys_sf"/>
</dbReference>
<name>W4FJV2_APHAT</name>
<protein>
    <recommendedName>
        <fullName evidence="3">Tyrosine-protein kinase ephrin type A/B receptor-like domain-containing protein</fullName>
    </recommendedName>
</protein>
<sequence length="1029" mass="106192">MQVLLWSAMLLRTAHSCAFLGYYKGPASTDQAMVVTPGVPCPGYSPCPKGSYCKHNQVFPCPAGVYGNATQLSTVSCSGLCPGGFVCPVGTIEPIPCGNANVYCPVGSRATKQVPLGYYGIGDTSYTRQSIALCELGSFCVQGNMAVCLAGIFGASMGLSSAACTDVCPAGHYCPEASIVPKPCPAGTYGATTELSTSACSGVCPEGYYCPPGTTTPVACPSNYICPRGCSAPTRIPSGQYLSTVLSSDVESTLASILELCPPGSYCVQGEVIACPLGSFGATSGLTTSACSGPCPGGYYCPVGTVAPIACFDAATYCPEASSAPQPVEFGFYSLPPTRPTHQLPCEPGSYCVGGVKSACPAGSFGSSVGLTSSACSGKCPGGSYCPVGSADPVACGHSKFVCPDGAAAPQSISRGFCGIGDTILTQTSSAIAPPGSYALEGQCYICPGGYYGASSGESALTCSGLCSPGYYCPPGSTSPTQFECGLNAYCPQGSSQPIVVSPGYYTYSGATDPCPPGQYRATATSNANILLASWTAIQVNYGDELFPYAVCLPCPLGTFKLVEGDSISLCQLCPLYTTTSSTDRTTCTCFRLSGGIRWNTATDKLVFDGAVCTAVPAATLTPSLLPLNTAFTKASQFQCSRGSYCVRGQRLPCPGGRFGTQMEETSALCSGVCRRGHYCPVGSISATAQPCGGAHLYCPQGSPYPLPITLGYYSIDSVLGLDSDPTRHDAQVSCEPGYYCIHGQRFPCPGGRYGAATRETNPLCTGVCRRGFYCPASSTSATQEPCGGSNVVCRTGSVAPIGVFAGYYSGSDTTRADAVTRESMRWFQKPCEPGYYCVNGVRNPCPTGTFGSTGQLVTPFCSGKCSAGYYCTQASTSATQIMCGDVSVFCPVGSSAPLAVDAGYYSVGATNSTRVGQALCNVGQFCRGGIAYDCPQGTYGDIPGLTVGQCTGWCAAGFYCPPRSVSATANRYYNNAIAQHLRGNTYVDVPMDTIPSEAKAHACNAHRADLHFDAKTNESAARNERPFG</sequence>
<accession>W4FJV2</accession>
<proteinExistence type="predicted"/>
<dbReference type="RefSeq" id="XP_009843387.1">
    <property type="nucleotide sequence ID" value="XM_009845085.1"/>
</dbReference>
<organism evidence="2">
    <name type="scientific">Aphanomyces astaci</name>
    <name type="common">Crayfish plague agent</name>
    <dbReference type="NCBI Taxonomy" id="112090"/>
    <lineage>
        <taxon>Eukaryota</taxon>
        <taxon>Sar</taxon>
        <taxon>Stramenopiles</taxon>
        <taxon>Oomycota</taxon>
        <taxon>Saprolegniomycetes</taxon>
        <taxon>Saprolegniales</taxon>
        <taxon>Verrucalvaceae</taxon>
        <taxon>Aphanomyces</taxon>
    </lineage>
</organism>
<feature type="chain" id="PRO_5004840172" description="Tyrosine-protein kinase ephrin type A/B receptor-like domain-containing protein" evidence="1">
    <location>
        <begin position="17"/>
        <end position="1029"/>
    </location>
</feature>
<dbReference type="VEuPathDB" id="FungiDB:H257_16596"/>
<dbReference type="PANTHER" id="PTHR47236:SF4">
    <property type="entry name" value="GENE 9195-RELATED"/>
    <property type="match status" value="1"/>
</dbReference>
<evidence type="ECO:0008006" key="3">
    <source>
        <dbReference type="Google" id="ProtNLM"/>
    </source>
</evidence>
<dbReference type="EMBL" id="KI913202">
    <property type="protein sequence ID" value="ETV67018.1"/>
    <property type="molecule type" value="Genomic_DNA"/>
</dbReference>
<dbReference type="SUPFAM" id="SSF57184">
    <property type="entry name" value="Growth factor receptor domain"/>
    <property type="match status" value="1"/>
</dbReference>
<dbReference type="PANTHER" id="PTHR47236">
    <property type="entry name" value="GENE, 32742-RELATED-RELATED"/>
    <property type="match status" value="1"/>
</dbReference>
<keyword evidence="1" id="KW-0732">Signal</keyword>
<dbReference type="OrthoDB" id="439917at2759"/>
<gene>
    <name evidence="2" type="ORF">H257_16596</name>
</gene>
<dbReference type="AlphaFoldDB" id="W4FJV2"/>
<dbReference type="SMART" id="SM01411">
    <property type="entry name" value="Ephrin_rec_like"/>
    <property type="match status" value="10"/>
</dbReference>
<evidence type="ECO:0000256" key="1">
    <source>
        <dbReference type="SAM" id="SignalP"/>
    </source>
</evidence>
<dbReference type="STRING" id="112090.W4FJV2"/>
<dbReference type="GeneID" id="20818592"/>
<feature type="signal peptide" evidence="1">
    <location>
        <begin position="1"/>
        <end position="16"/>
    </location>
</feature>
<reference evidence="2" key="1">
    <citation type="submission" date="2013-12" db="EMBL/GenBank/DDBJ databases">
        <title>The Genome Sequence of Aphanomyces astaci APO3.</title>
        <authorList>
            <consortium name="The Broad Institute Genomics Platform"/>
            <person name="Russ C."/>
            <person name="Tyler B."/>
            <person name="van West P."/>
            <person name="Dieguez-Uribeondo J."/>
            <person name="Young S.K."/>
            <person name="Zeng Q."/>
            <person name="Gargeya S."/>
            <person name="Fitzgerald M."/>
            <person name="Abouelleil A."/>
            <person name="Alvarado L."/>
            <person name="Chapman S.B."/>
            <person name="Gainer-Dewar J."/>
            <person name="Goldberg J."/>
            <person name="Griggs A."/>
            <person name="Gujja S."/>
            <person name="Hansen M."/>
            <person name="Howarth C."/>
            <person name="Imamovic A."/>
            <person name="Ireland A."/>
            <person name="Larimer J."/>
            <person name="McCowan C."/>
            <person name="Murphy C."/>
            <person name="Pearson M."/>
            <person name="Poon T.W."/>
            <person name="Priest M."/>
            <person name="Roberts A."/>
            <person name="Saif S."/>
            <person name="Shea T."/>
            <person name="Sykes S."/>
            <person name="Wortman J."/>
            <person name="Nusbaum C."/>
            <person name="Birren B."/>
        </authorList>
    </citation>
    <scope>NUCLEOTIDE SEQUENCE [LARGE SCALE GENOMIC DNA]</scope>
    <source>
        <strain evidence="2">APO3</strain>
    </source>
</reference>